<gene>
    <name evidence="1" type="ORF">HMPREF1983_00108</name>
</gene>
<comment type="caution">
    <text evidence="1">The sequence shown here is derived from an EMBL/GenBank/DDBJ whole genome shotgun (WGS) entry which is preliminary data.</text>
</comment>
<name>U2QVF4_9BACL</name>
<reference evidence="1 2" key="1">
    <citation type="submission" date="2013-08" db="EMBL/GenBank/DDBJ databases">
        <authorList>
            <person name="Weinstock G."/>
            <person name="Sodergren E."/>
            <person name="Wylie T."/>
            <person name="Fulton L."/>
            <person name="Fulton R."/>
            <person name="Fronick C."/>
            <person name="O'Laughlin M."/>
            <person name="Godfrey J."/>
            <person name="Miner T."/>
            <person name="Herter B."/>
            <person name="Appelbaum E."/>
            <person name="Cordes M."/>
            <person name="Lek S."/>
            <person name="Wollam A."/>
            <person name="Pepin K.H."/>
            <person name="Palsikar V.B."/>
            <person name="Mitreva M."/>
            <person name="Wilson R.K."/>
        </authorList>
    </citation>
    <scope>NUCLEOTIDE SEQUENCE [LARGE SCALE GENOMIC DNA]</scope>
    <source>
        <strain evidence="1 2">ATCC 700627</strain>
    </source>
</reference>
<dbReference type="Proteomes" id="UP000016637">
    <property type="component" value="Unassembled WGS sequence"/>
</dbReference>
<dbReference type="HOGENOM" id="CLU_3200282_0_0_9"/>
<evidence type="ECO:0000313" key="2">
    <source>
        <dbReference type="Proteomes" id="UP000016637"/>
    </source>
</evidence>
<dbReference type="PATRIC" id="fig|1321820.3.peg.107"/>
<dbReference type="EMBL" id="AWVP01000006">
    <property type="protein sequence ID" value="ERK60501.1"/>
    <property type="molecule type" value="Genomic_DNA"/>
</dbReference>
<sequence>MIKIYYKKFVVYIFLLKKYKISKMLENTRKEIILKKYDGKKYDKV</sequence>
<proteinExistence type="predicted"/>
<keyword evidence="2" id="KW-1185">Reference proteome</keyword>
<organism evidence="1 2">
    <name type="scientific">Gemella bergeri ATCC 700627</name>
    <dbReference type="NCBI Taxonomy" id="1321820"/>
    <lineage>
        <taxon>Bacteria</taxon>
        <taxon>Bacillati</taxon>
        <taxon>Bacillota</taxon>
        <taxon>Bacilli</taxon>
        <taxon>Bacillales</taxon>
        <taxon>Gemellaceae</taxon>
        <taxon>Gemella</taxon>
    </lineage>
</organism>
<accession>U2QVF4</accession>
<dbReference type="AlphaFoldDB" id="U2QVF4"/>
<protein>
    <submittedName>
        <fullName evidence="1">Uncharacterized protein</fullName>
    </submittedName>
</protein>
<evidence type="ECO:0000313" key="1">
    <source>
        <dbReference type="EMBL" id="ERK60501.1"/>
    </source>
</evidence>